<evidence type="ECO:0000313" key="3">
    <source>
        <dbReference type="Proteomes" id="UP001213681"/>
    </source>
</evidence>
<dbReference type="Proteomes" id="UP001213681">
    <property type="component" value="Unassembled WGS sequence"/>
</dbReference>
<sequence length="127" mass="14538">MSSSLYQASMAESVVEQVPTDGGSYSGSPDPAESAIDDFQQLNHTSSTEMLEQYSVLWNFYMSEKAELHRIQTEMKILRSVNAQLCLRLQIAERDSYNQKAFLAYSEQRFANLRENLKNILQCEDNN</sequence>
<accession>A0AAD6C7K9</accession>
<dbReference type="AlphaFoldDB" id="A0AAD6C7K9"/>
<organism evidence="2 3">
    <name type="scientific">Penicillium daleae</name>
    <dbReference type="NCBI Taxonomy" id="63821"/>
    <lineage>
        <taxon>Eukaryota</taxon>
        <taxon>Fungi</taxon>
        <taxon>Dikarya</taxon>
        <taxon>Ascomycota</taxon>
        <taxon>Pezizomycotina</taxon>
        <taxon>Eurotiomycetes</taxon>
        <taxon>Eurotiomycetidae</taxon>
        <taxon>Eurotiales</taxon>
        <taxon>Aspergillaceae</taxon>
        <taxon>Penicillium</taxon>
    </lineage>
</organism>
<name>A0AAD6C7K9_9EURO</name>
<reference evidence="2" key="2">
    <citation type="journal article" date="2023" name="IMA Fungus">
        <title>Comparative genomic study of the Penicillium genus elucidates a diverse pangenome and 15 lateral gene transfer events.</title>
        <authorList>
            <person name="Petersen C."/>
            <person name="Sorensen T."/>
            <person name="Nielsen M.R."/>
            <person name="Sondergaard T.E."/>
            <person name="Sorensen J.L."/>
            <person name="Fitzpatrick D.A."/>
            <person name="Frisvad J.C."/>
            <person name="Nielsen K.L."/>
        </authorList>
    </citation>
    <scope>NUCLEOTIDE SEQUENCE</scope>
    <source>
        <strain evidence="2">IBT 16125</strain>
    </source>
</reference>
<feature type="region of interest" description="Disordered" evidence="1">
    <location>
        <begin position="1"/>
        <end position="35"/>
    </location>
</feature>
<dbReference type="GeneID" id="81598630"/>
<gene>
    <name evidence="2" type="ORF">N7458_005005</name>
</gene>
<dbReference type="RefSeq" id="XP_056767005.1">
    <property type="nucleotide sequence ID" value="XM_056908387.1"/>
</dbReference>
<protein>
    <submittedName>
        <fullName evidence="2">Uncharacterized protein</fullName>
    </submittedName>
</protein>
<comment type="caution">
    <text evidence="2">The sequence shown here is derived from an EMBL/GenBank/DDBJ whole genome shotgun (WGS) entry which is preliminary data.</text>
</comment>
<proteinExistence type="predicted"/>
<reference evidence="2" key="1">
    <citation type="submission" date="2022-12" db="EMBL/GenBank/DDBJ databases">
        <authorList>
            <person name="Petersen C."/>
        </authorList>
    </citation>
    <scope>NUCLEOTIDE SEQUENCE</scope>
    <source>
        <strain evidence="2">IBT 16125</strain>
    </source>
</reference>
<evidence type="ECO:0000313" key="2">
    <source>
        <dbReference type="EMBL" id="KAJ5454049.1"/>
    </source>
</evidence>
<evidence type="ECO:0000256" key="1">
    <source>
        <dbReference type="SAM" id="MobiDB-lite"/>
    </source>
</evidence>
<keyword evidence="3" id="KW-1185">Reference proteome</keyword>
<dbReference type="EMBL" id="JAPVEA010000005">
    <property type="protein sequence ID" value="KAJ5454049.1"/>
    <property type="molecule type" value="Genomic_DNA"/>
</dbReference>